<evidence type="ECO:0000313" key="4">
    <source>
        <dbReference type="Proteomes" id="UP000295668"/>
    </source>
</evidence>
<dbReference type="AlphaFoldDB" id="A0A4R5MQ87"/>
<keyword evidence="4" id="KW-1185">Reference proteome</keyword>
<dbReference type="SUPFAM" id="SSF49265">
    <property type="entry name" value="Fibronectin type III"/>
    <property type="match status" value="1"/>
</dbReference>
<protein>
    <submittedName>
        <fullName evidence="3">T9SS type A sorting domain-containing protein</fullName>
    </submittedName>
</protein>
<dbReference type="Pfam" id="PF18962">
    <property type="entry name" value="Por_Secre_tail"/>
    <property type="match status" value="1"/>
</dbReference>
<name>A0A4R5MQ87_9SPHI</name>
<organism evidence="3 4">
    <name type="scientific">Pedobacter changchengzhani</name>
    <dbReference type="NCBI Taxonomy" id="2529274"/>
    <lineage>
        <taxon>Bacteria</taxon>
        <taxon>Pseudomonadati</taxon>
        <taxon>Bacteroidota</taxon>
        <taxon>Sphingobacteriia</taxon>
        <taxon>Sphingobacteriales</taxon>
        <taxon>Sphingobacteriaceae</taxon>
        <taxon>Pedobacter</taxon>
    </lineage>
</organism>
<evidence type="ECO:0000313" key="3">
    <source>
        <dbReference type="EMBL" id="TDG37888.1"/>
    </source>
</evidence>
<dbReference type="InterPro" id="IPR036116">
    <property type="entry name" value="FN3_sf"/>
</dbReference>
<sequence>MKTFLHLCYKKLVLLTGLVIVLGINSVFAQLITNYTFTPSAGTFTALSGATQANLEYPGTDKYDESVANFLSIGFDFWYMGVRYNTISASTNGFLRLGVDNTNNVSNSAYPSTLYHPTNDLTNDGDRPILAPLWDDLKLSPVGASGSWSYLTTGTAPNRVFTFEFKNMYWAKSLANPAISFQVILSEMSGEVRFIYNQGIATGSGTRSASIGITGLGTGSSSFLSLDGTGTNPTSPPSSTTETTILSTRPANGQNYTFLPSLPNAPTNLTFTGVYGNAMTLNWTDNSTDETGFVVYQATNSLGPYTYVATTAANATSYSATGLNTNAVYYWRVFALRETLSTALSASQATMGPLVFDWNGSVSGVATNPQNWTPNTRYPYTNDVIRVGNQIPFTNSITPTGLGAYDLILGGVQTTYLSFGNSSLNVSNTLTINSGSTLDMGTGQLTGVRQTTGTGLLKTQTLSPNTLPSVITWSFTVQYNSGSSAQVVAQGIYADLIMSGDAVKYFINGTSTIAGNWSSSGGKIDLTTYGGAPPITFNGTAAQTIKDTGSNFGAGVVFNDVNFTNAGTKTFIAGNYGVIGNWNSTGGKVSFEKNALLTFNKGSAQTINDGGNGVFFNNVTFSGGFTKTFTVSGSGKFAVDSAGVLTMGPSTTLAAGTNLLTLKSFENNTSSVAAITLPSKITGTVYVERFMKGNNDKARRGYRLMSSPIHDATMTANYNIFNLKKNMYITGSPDNGALDPTNPAIFDTSPNHNPTIYRYNEPVAGGVSQNDYAPIPLPLTTNTFKVGEGVYVFFRGARTLTDGTVSRFSTQVKPEDNIVAFNGVLNQGPYSPTLSYTNTGNAAADGFNLVGNPYASTIDLTSVAVTNTTNIFYVLNPSSKTFNAYNKTTPASSTGDATQFIASGQGFFVKATNTNATVPFTESAKVNKQLVSGTGITPPKLLMGLNGLPKDNEPQIMKFLFQNNTDENAVDDISIIFSDSGKALYDQMEDASDMGGNGTTFLSSFSTDNVKLAINSYPLITKDTKIKLSVISTLSGDFNLVASNLTSLDKKFEAYLVDNYKVDTVKLSAQDTYSFKVDRSVAATYTDGRFEVIFIEKPLVVNTLLNFYATGVTDHVNVGWKTESPTKQVLFTLEKSIDQVNFYPLATFASDARSVYDFVDKQPVVGHNYYRLIQSDVNGQLKFSNIVDVTYSGLTFPASGFIIYPVPVNNKLNIVLNKTYDTETYVRVIDVLGKVVLNTSFTGISTSIDFSSFSVGVYIVELTNANKTLGRSKFIKQ</sequence>
<gene>
    <name evidence="3" type="ORF">EZJ43_02005</name>
</gene>
<evidence type="ECO:0000259" key="2">
    <source>
        <dbReference type="PROSITE" id="PS50853"/>
    </source>
</evidence>
<comment type="caution">
    <text evidence="3">The sequence shown here is derived from an EMBL/GenBank/DDBJ whole genome shotgun (WGS) entry which is preliminary data.</text>
</comment>
<dbReference type="Proteomes" id="UP000295668">
    <property type="component" value="Unassembled WGS sequence"/>
</dbReference>
<dbReference type="InterPro" id="IPR026444">
    <property type="entry name" value="Secre_tail"/>
</dbReference>
<evidence type="ECO:0000256" key="1">
    <source>
        <dbReference type="SAM" id="MobiDB-lite"/>
    </source>
</evidence>
<proteinExistence type="predicted"/>
<dbReference type="PROSITE" id="PS50853">
    <property type="entry name" value="FN3"/>
    <property type="match status" value="1"/>
</dbReference>
<dbReference type="RefSeq" id="WP_133260981.1">
    <property type="nucleotide sequence ID" value="NZ_SJCY01000001.1"/>
</dbReference>
<dbReference type="SMART" id="SM00060">
    <property type="entry name" value="FN3"/>
    <property type="match status" value="1"/>
</dbReference>
<feature type="region of interest" description="Disordered" evidence="1">
    <location>
        <begin position="225"/>
        <end position="244"/>
    </location>
</feature>
<feature type="domain" description="Fibronectin type-III" evidence="2">
    <location>
        <begin position="265"/>
        <end position="354"/>
    </location>
</feature>
<dbReference type="NCBIfam" id="TIGR04183">
    <property type="entry name" value="Por_Secre_tail"/>
    <property type="match status" value="1"/>
</dbReference>
<accession>A0A4R5MQ87</accession>
<dbReference type="CDD" id="cd00063">
    <property type="entry name" value="FN3"/>
    <property type="match status" value="1"/>
</dbReference>
<dbReference type="InterPro" id="IPR003961">
    <property type="entry name" value="FN3_dom"/>
</dbReference>
<reference evidence="3 4" key="1">
    <citation type="submission" date="2019-02" db="EMBL/GenBank/DDBJ databases">
        <title>Pedobacter sp. nov., a novel speices isolated from soil of pinguins habitat in Antarcitica.</title>
        <authorList>
            <person name="He R.-H."/>
        </authorList>
    </citation>
    <scope>NUCLEOTIDE SEQUENCE [LARGE SCALE GENOMIC DNA]</scope>
    <source>
        <strain evidence="3 4">E01020</strain>
    </source>
</reference>
<dbReference type="Gene3D" id="2.60.40.10">
    <property type="entry name" value="Immunoglobulins"/>
    <property type="match status" value="1"/>
</dbReference>
<dbReference type="OrthoDB" id="101122at2"/>
<dbReference type="EMBL" id="SJCY01000001">
    <property type="protein sequence ID" value="TDG37888.1"/>
    <property type="molecule type" value="Genomic_DNA"/>
</dbReference>
<dbReference type="InterPro" id="IPR013783">
    <property type="entry name" value="Ig-like_fold"/>
</dbReference>